<keyword evidence="4" id="KW-1185">Reference proteome</keyword>
<dbReference type="OrthoDB" id="10250354at2759"/>
<feature type="compositionally biased region" description="Low complexity" evidence="1">
    <location>
        <begin position="20"/>
        <end position="34"/>
    </location>
</feature>
<dbReference type="AlphaFoldDB" id="A0A9P4WGX3"/>
<dbReference type="PANTHER" id="PTHR24074">
    <property type="entry name" value="CO-CHAPERONE PROTEIN DJLA"/>
    <property type="match status" value="1"/>
</dbReference>
<dbReference type="SMART" id="SM00271">
    <property type="entry name" value="DnaJ"/>
    <property type="match status" value="1"/>
</dbReference>
<dbReference type="Gene3D" id="1.10.287.110">
    <property type="entry name" value="DnaJ domain"/>
    <property type="match status" value="1"/>
</dbReference>
<gene>
    <name evidence="3" type="ORF">E8E12_000536</name>
</gene>
<dbReference type="Pfam" id="PF00226">
    <property type="entry name" value="DnaJ"/>
    <property type="match status" value="1"/>
</dbReference>
<sequence length="267" mass="30231">MSSLVDELFHRLACETPLPRSRTASRTTNTSSTAKPYTRAQARIEQRARSASGLLLQPTNSSKKRVRKPEFGIFVDADAANEPFLPSPKKFKPNERLPLTVRHDSANVTPVPSPRHPCVPFPFSPGDPLWENNENYNPRPCYATPPSTPRSLSPAPSPSPQPSPHYRSARAPRPRQSQRACSHRQLSPPRDLTLYKTLGINTWQATTEEIRAAHHRYAREHHPDKVAPEQREEATHLMQIANAAAEVLLDDMRRREYHKSGRLPWLT</sequence>
<dbReference type="SUPFAM" id="SSF46565">
    <property type="entry name" value="Chaperone J-domain"/>
    <property type="match status" value="1"/>
</dbReference>
<evidence type="ECO:0000259" key="2">
    <source>
        <dbReference type="PROSITE" id="PS50076"/>
    </source>
</evidence>
<dbReference type="InterPro" id="IPR050817">
    <property type="entry name" value="DjlA_DnaK_co-chaperone"/>
</dbReference>
<feature type="region of interest" description="Disordered" evidence="1">
    <location>
        <begin position="19"/>
        <end position="40"/>
    </location>
</feature>
<reference evidence="3" key="1">
    <citation type="submission" date="2019-04" db="EMBL/GenBank/DDBJ databases">
        <title>Sequencing of skin fungus with MAO and IRED activity.</title>
        <authorList>
            <person name="Marsaioli A.J."/>
            <person name="Bonatto J.M.C."/>
            <person name="Reis Junior O."/>
        </authorList>
    </citation>
    <scope>NUCLEOTIDE SEQUENCE</scope>
    <source>
        <strain evidence="3">28M1</strain>
    </source>
</reference>
<dbReference type="EMBL" id="SWKV01000111">
    <property type="protein sequence ID" value="KAF3032070.1"/>
    <property type="molecule type" value="Genomic_DNA"/>
</dbReference>
<comment type="caution">
    <text evidence="3">The sequence shown here is derived from an EMBL/GenBank/DDBJ whole genome shotgun (WGS) entry which is preliminary data.</text>
</comment>
<dbReference type="CDD" id="cd06257">
    <property type="entry name" value="DnaJ"/>
    <property type="match status" value="1"/>
</dbReference>
<feature type="region of interest" description="Disordered" evidence="1">
    <location>
        <begin position="140"/>
        <end position="188"/>
    </location>
</feature>
<protein>
    <recommendedName>
        <fullName evidence="2">J domain-containing protein</fullName>
    </recommendedName>
</protein>
<evidence type="ECO:0000313" key="4">
    <source>
        <dbReference type="Proteomes" id="UP000758155"/>
    </source>
</evidence>
<evidence type="ECO:0000256" key="1">
    <source>
        <dbReference type="SAM" id="MobiDB-lite"/>
    </source>
</evidence>
<proteinExistence type="predicted"/>
<accession>A0A9P4WGX3</accession>
<feature type="domain" description="J" evidence="2">
    <location>
        <begin position="193"/>
        <end position="261"/>
    </location>
</feature>
<dbReference type="InterPro" id="IPR001623">
    <property type="entry name" value="DnaJ_domain"/>
</dbReference>
<name>A0A9P4WGX3_9PLEO</name>
<dbReference type="Proteomes" id="UP000758155">
    <property type="component" value="Unassembled WGS sequence"/>
</dbReference>
<organism evidence="3 4">
    <name type="scientific">Didymella heteroderae</name>
    <dbReference type="NCBI Taxonomy" id="1769908"/>
    <lineage>
        <taxon>Eukaryota</taxon>
        <taxon>Fungi</taxon>
        <taxon>Dikarya</taxon>
        <taxon>Ascomycota</taxon>
        <taxon>Pezizomycotina</taxon>
        <taxon>Dothideomycetes</taxon>
        <taxon>Pleosporomycetidae</taxon>
        <taxon>Pleosporales</taxon>
        <taxon>Pleosporineae</taxon>
        <taxon>Didymellaceae</taxon>
        <taxon>Didymella</taxon>
    </lineage>
</organism>
<dbReference type="InterPro" id="IPR036869">
    <property type="entry name" value="J_dom_sf"/>
</dbReference>
<evidence type="ECO:0000313" key="3">
    <source>
        <dbReference type="EMBL" id="KAF3032070.1"/>
    </source>
</evidence>
<dbReference type="PROSITE" id="PS50076">
    <property type="entry name" value="DNAJ_2"/>
    <property type="match status" value="1"/>
</dbReference>